<dbReference type="EMBL" id="LR536450">
    <property type="protein sequence ID" value="VFU08496.1"/>
    <property type="molecule type" value="Genomic_DNA"/>
</dbReference>
<organism evidence="2 3">
    <name type="scientific">Methylocella tundrae</name>
    <dbReference type="NCBI Taxonomy" id="227605"/>
    <lineage>
        <taxon>Bacteria</taxon>
        <taxon>Pseudomonadati</taxon>
        <taxon>Pseudomonadota</taxon>
        <taxon>Alphaproteobacteria</taxon>
        <taxon>Hyphomicrobiales</taxon>
        <taxon>Beijerinckiaceae</taxon>
        <taxon>Methylocella</taxon>
    </lineage>
</organism>
<sequence>MSLSFNPVASSRADRARRADWRRTAARFWGQSRPHLLMLLPIAFALIALSLVGMALRFEAANATIRALKENHDVAVAIDSPPEILLARIEFLLGHDRVDEIQPYVEALDKTGSDALKAIAHYDFANGRLRQAFELLTQGKLDAAGPFVVLSRQEYRRALALAPGDWDAKFNLDVASRLIRDFPAFRRTIGDAVKTDRKKIWTDIPGKPEGLP</sequence>
<gene>
    <name evidence="2" type="primary">mxaK</name>
    <name evidence="2" type="ORF">MTUNDRAET4_1603</name>
</gene>
<keyword evidence="1" id="KW-1133">Transmembrane helix</keyword>
<dbReference type="RefSeq" id="WP_244605739.1">
    <property type="nucleotide sequence ID" value="NZ_CP139089.1"/>
</dbReference>
<evidence type="ECO:0000313" key="3">
    <source>
        <dbReference type="Proteomes" id="UP000294360"/>
    </source>
</evidence>
<dbReference type="AlphaFoldDB" id="A0A4V6IML5"/>
<accession>A0A4V6IML5</accession>
<evidence type="ECO:0000313" key="2">
    <source>
        <dbReference type="EMBL" id="VFU08496.1"/>
    </source>
</evidence>
<dbReference type="Proteomes" id="UP000294360">
    <property type="component" value="Chromosome"/>
</dbReference>
<reference evidence="2 3" key="1">
    <citation type="submission" date="2019-03" db="EMBL/GenBank/DDBJ databases">
        <authorList>
            <person name="Kox A.R. M."/>
        </authorList>
    </citation>
    <scope>NUCLEOTIDE SEQUENCE [LARGE SCALE GENOMIC DNA]</scope>
    <source>
        <strain evidence="2">MTUNDRAET4 annotated genome</strain>
    </source>
</reference>
<keyword evidence="1" id="KW-0472">Membrane</keyword>
<keyword evidence="1" id="KW-0812">Transmembrane</keyword>
<name>A0A4V6IML5_METTU</name>
<feature type="transmembrane region" description="Helical" evidence="1">
    <location>
        <begin position="36"/>
        <end position="56"/>
    </location>
</feature>
<proteinExistence type="predicted"/>
<dbReference type="KEGG" id="mtun:MTUNDRAET4_1603"/>
<evidence type="ECO:0000256" key="1">
    <source>
        <dbReference type="SAM" id="Phobius"/>
    </source>
</evidence>
<protein>
    <submittedName>
        <fullName evidence="2">MxaK protein, involved in methanol oxidation</fullName>
    </submittedName>
</protein>